<proteinExistence type="predicted"/>
<dbReference type="GO" id="GO:0016853">
    <property type="term" value="F:isomerase activity"/>
    <property type="evidence" value="ECO:0007669"/>
    <property type="project" value="UniProtKB-KW"/>
</dbReference>
<gene>
    <name evidence="2" type="ORF">GCM10007049_08260</name>
</gene>
<reference evidence="2" key="1">
    <citation type="journal article" date="2014" name="Int. J. Syst. Evol. Microbiol.">
        <title>Complete genome sequence of Corynebacterium casei LMG S-19264T (=DSM 44701T), isolated from a smear-ripened cheese.</title>
        <authorList>
            <consortium name="US DOE Joint Genome Institute (JGI-PGF)"/>
            <person name="Walter F."/>
            <person name="Albersmeier A."/>
            <person name="Kalinowski J."/>
            <person name="Ruckert C."/>
        </authorList>
    </citation>
    <scope>NUCLEOTIDE SEQUENCE</scope>
    <source>
        <strain evidence="2">KCTC 12368</strain>
    </source>
</reference>
<sequence length="160" mass="18091">MDMGNKELIQKFYTSFSEGNAAGMVACYHDEVVFEDPAFGQLKGERAKKMWEMLLSKKGGAAKISFDQVHATADSGAAHWLAEYTYGKQNRKVINRVEASFKFKEGKIIEHIDSFDLWKWTQQAMGLSGYLLGWSSFIKTKIQQTTKAKLDAFLESQSSQ</sequence>
<dbReference type="Pfam" id="PF12680">
    <property type="entry name" value="SnoaL_2"/>
    <property type="match status" value="1"/>
</dbReference>
<dbReference type="AlphaFoldDB" id="A0A918ULE6"/>
<keyword evidence="3" id="KW-1185">Reference proteome</keyword>
<organism evidence="2 3">
    <name type="scientific">Echinicola pacifica</name>
    <dbReference type="NCBI Taxonomy" id="346377"/>
    <lineage>
        <taxon>Bacteria</taxon>
        <taxon>Pseudomonadati</taxon>
        <taxon>Bacteroidota</taxon>
        <taxon>Cytophagia</taxon>
        <taxon>Cytophagales</taxon>
        <taxon>Cyclobacteriaceae</taxon>
        <taxon>Echinicola</taxon>
    </lineage>
</organism>
<dbReference type="SUPFAM" id="SSF54427">
    <property type="entry name" value="NTF2-like"/>
    <property type="match status" value="1"/>
</dbReference>
<evidence type="ECO:0000313" key="2">
    <source>
        <dbReference type="EMBL" id="GGZ18441.1"/>
    </source>
</evidence>
<dbReference type="Proteomes" id="UP000619457">
    <property type="component" value="Unassembled WGS sequence"/>
</dbReference>
<dbReference type="InterPro" id="IPR037401">
    <property type="entry name" value="SnoaL-like"/>
</dbReference>
<reference evidence="2" key="2">
    <citation type="submission" date="2020-09" db="EMBL/GenBank/DDBJ databases">
        <authorList>
            <person name="Sun Q."/>
            <person name="Kim S."/>
        </authorList>
    </citation>
    <scope>NUCLEOTIDE SEQUENCE</scope>
    <source>
        <strain evidence="2">KCTC 12368</strain>
    </source>
</reference>
<keyword evidence="2" id="KW-0413">Isomerase</keyword>
<comment type="caution">
    <text evidence="2">The sequence shown here is derived from an EMBL/GenBank/DDBJ whole genome shotgun (WGS) entry which is preliminary data.</text>
</comment>
<dbReference type="InterPro" id="IPR032710">
    <property type="entry name" value="NTF2-like_dom_sf"/>
</dbReference>
<evidence type="ECO:0000313" key="3">
    <source>
        <dbReference type="Proteomes" id="UP000619457"/>
    </source>
</evidence>
<feature type="domain" description="SnoaL-like" evidence="1">
    <location>
        <begin position="9"/>
        <end position="111"/>
    </location>
</feature>
<name>A0A918ULE6_9BACT</name>
<dbReference type="Gene3D" id="3.10.450.50">
    <property type="match status" value="1"/>
</dbReference>
<evidence type="ECO:0000259" key="1">
    <source>
        <dbReference type="Pfam" id="PF12680"/>
    </source>
</evidence>
<dbReference type="EMBL" id="BMWX01000002">
    <property type="protein sequence ID" value="GGZ18441.1"/>
    <property type="molecule type" value="Genomic_DNA"/>
</dbReference>
<protein>
    <submittedName>
        <fullName evidence="2">Ketosteroid isomerase</fullName>
    </submittedName>
</protein>
<accession>A0A918ULE6</accession>